<dbReference type="Proteomes" id="UP000516305">
    <property type="component" value="Chromosome"/>
</dbReference>
<sequence>MKRAFGRILFLLTGLSLLGELGLSLALAHFSGSGSTVESDLILLEKTESSYIQKLDKENSIHALFQSLTSENESEEDLLDWSLFAWPQQIEDFIFAISEEHISLLECPISFSRDIPLYLRFCSLKIPSARI</sequence>
<dbReference type="AlphaFoldDB" id="A0A7H0VJ44"/>
<organism evidence="1 2">
    <name type="scientific">Croceimicrobium hydrocarbonivorans</name>
    <dbReference type="NCBI Taxonomy" id="2761580"/>
    <lineage>
        <taxon>Bacteria</taxon>
        <taxon>Pseudomonadati</taxon>
        <taxon>Bacteroidota</taxon>
        <taxon>Flavobacteriia</taxon>
        <taxon>Flavobacteriales</taxon>
        <taxon>Owenweeksiaceae</taxon>
        <taxon>Croceimicrobium</taxon>
    </lineage>
</organism>
<accession>A0A7H0VJ44</accession>
<proteinExistence type="predicted"/>
<dbReference type="EMBL" id="CP060139">
    <property type="protein sequence ID" value="QNR25742.1"/>
    <property type="molecule type" value="Genomic_DNA"/>
</dbReference>
<dbReference type="KEGG" id="chyd:H4K34_07840"/>
<keyword evidence="2" id="KW-1185">Reference proteome</keyword>
<evidence type="ECO:0000313" key="2">
    <source>
        <dbReference type="Proteomes" id="UP000516305"/>
    </source>
</evidence>
<gene>
    <name evidence="1" type="ORF">H4K34_07840</name>
</gene>
<evidence type="ECO:0000313" key="1">
    <source>
        <dbReference type="EMBL" id="QNR25742.1"/>
    </source>
</evidence>
<protein>
    <submittedName>
        <fullName evidence="1">Uncharacterized protein</fullName>
    </submittedName>
</protein>
<reference evidence="1 2" key="1">
    <citation type="submission" date="2020-08" db="EMBL/GenBank/DDBJ databases">
        <title>Croceimicrobium hydrocarbonivorans gen. nov., sp. nov., a novel marine bacterium isolated from a bacterial consortium that degrades polyethylene terephthalate.</title>
        <authorList>
            <person name="Liu R."/>
        </authorList>
    </citation>
    <scope>NUCLEOTIDE SEQUENCE [LARGE SCALE GENOMIC DNA]</scope>
    <source>
        <strain evidence="1 2">A20-9</strain>
    </source>
</reference>
<dbReference type="RefSeq" id="WP_210760267.1">
    <property type="nucleotide sequence ID" value="NZ_CP060139.1"/>
</dbReference>
<name>A0A7H0VJ44_9FLAO</name>